<comment type="subcellular location">
    <subcellularLocation>
        <location evidence="1">Membrane</location>
        <topology evidence="1">Multi-pass membrane protein</topology>
    </subcellularLocation>
</comment>
<dbReference type="Pfam" id="PF04932">
    <property type="entry name" value="Wzy_C"/>
    <property type="match status" value="1"/>
</dbReference>
<dbReference type="EMBL" id="PFNL01000004">
    <property type="protein sequence ID" value="PIZ48276.1"/>
    <property type="molecule type" value="Genomic_DNA"/>
</dbReference>
<feature type="transmembrane region" description="Helical" evidence="5">
    <location>
        <begin position="162"/>
        <end position="179"/>
    </location>
</feature>
<feature type="transmembrane region" description="Helical" evidence="5">
    <location>
        <begin position="403"/>
        <end position="422"/>
    </location>
</feature>
<evidence type="ECO:0000256" key="1">
    <source>
        <dbReference type="ARBA" id="ARBA00004141"/>
    </source>
</evidence>
<evidence type="ECO:0000256" key="4">
    <source>
        <dbReference type="ARBA" id="ARBA00023136"/>
    </source>
</evidence>
<evidence type="ECO:0000313" key="7">
    <source>
        <dbReference type="EMBL" id="PIZ48276.1"/>
    </source>
</evidence>
<feature type="transmembrane region" description="Helical" evidence="5">
    <location>
        <begin position="378"/>
        <end position="397"/>
    </location>
</feature>
<evidence type="ECO:0000313" key="8">
    <source>
        <dbReference type="Proteomes" id="UP000228920"/>
    </source>
</evidence>
<keyword evidence="3 5" id="KW-1133">Transmembrane helix</keyword>
<dbReference type="InterPro" id="IPR007016">
    <property type="entry name" value="O-antigen_ligase-rel_domated"/>
</dbReference>
<feature type="transmembrane region" description="Helical" evidence="5">
    <location>
        <begin position="42"/>
        <end position="61"/>
    </location>
</feature>
<dbReference type="PANTHER" id="PTHR37422">
    <property type="entry name" value="TEICHURONIC ACID BIOSYNTHESIS PROTEIN TUAE"/>
    <property type="match status" value="1"/>
</dbReference>
<feature type="transmembrane region" description="Helical" evidence="5">
    <location>
        <begin position="186"/>
        <end position="206"/>
    </location>
</feature>
<evidence type="ECO:0000256" key="2">
    <source>
        <dbReference type="ARBA" id="ARBA00022692"/>
    </source>
</evidence>
<evidence type="ECO:0000256" key="5">
    <source>
        <dbReference type="SAM" id="Phobius"/>
    </source>
</evidence>
<dbReference type="InterPro" id="IPR051533">
    <property type="entry name" value="WaaL-like"/>
</dbReference>
<keyword evidence="2 5" id="KW-0812">Transmembrane</keyword>
<comment type="caution">
    <text evidence="7">The sequence shown here is derived from an EMBL/GenBank/DDBJ whole genome shotgun (WGS) entry which is preliminary data.</text>
</comment>
<feature type="transmembrane region" description="Helical" evidence="5">
    <location>
        <begin position="12"/>
        <end position="36"/>
    </location>
</feature>
<gene>
    <name evidence="7" type="ORF">COY32_00090</name>
</gene>
<feature type="transmembrane region" description="Helical" evidence="5">
    <location>
        <begin position="226"/>
        <end position="255"/>
    </location>
</feature>
<accession>A0A2M7TM18</accession>
<feature type="transmembrane region" description="Helical" evidence="5">
    <location>
        <begin position="101"/>
        <end position="120"/>
    </location>
</feature>
<protein>
    <recommendedName>
        <fullName evidence="6">O-antigen ligase-related domain-containing protein</fullName>
    </recommendedName>
</protein>
<proteinExistence type="predicted"/>
<reference evidence="8" key="1">
    <citation type="submission" date="2017-09" db="EMBL/GenBank/DDBJ databases">
        <title>Depth-based differentiation of microbial function through sediment-hosted aquifers and enrichment of novel symbionts in the deep terrestrial subsurface.</title>
        <authorList>
            <person name="Probst A.J."/>
            <person name="Ladd B."/>
            <person name="Jarett J.K."/>
            <person name="Geller-Mcgrath D.E."/>
            <person name="Sieber C.M.K."/>
            <person name="Emerson J.B."/>
            <person name="Anantharaman K."/>
            <person name="Thomas B.C."/>
            <person name="Malmstrom R."/>
            <person name="Stieglmeier M."/>
            <person name="Klingl A."/>
            <person name="Woyke T."/>
            <person name="Ryan C.M."/>
            <person name="Banfield J.F."/>
        </authorList>
    </citation>
    <scope>NUCLEOTIDE SEQUENCE [LARGE SCALE GENOMIC DNA]</scope>
</reference>
<keyword evidence="4 5" id="KW-0472">Membrane</keyword>
<dbReference type="PANTHER" id="PTHR37422:SF13">
    <property type="entry name" value="LIPOPOLYSACCHARIDE BIOSYNTHESIS PROTEIN PA4999-RELATED"/>
    <property type="match status" value="1"/>
</dbReference>
<dbReference type="Proteomes" id="UP000228920">
    <property type="component" value="Unassembled WGS sequence"/>
</dbReference>
<evidence type="ECO:0000256" key="3">
    <source>
        <dbReference type="ARBA" id="ARBA00022989"/>
    </source>
</evidence>
<sequence>MRQKIVHEGIRFVFPFFLLTIFWQTRFSFLGTYHVYDYHIPYVYFSTVLILILIALSMFIDKHWITKSWKCDEIMVVMTALFFVVAGVGIVTQAIDQIAGWYRLITIIIFSRFVLWLWLHKNMYSVSYIMKYISLGLIPLVVLGVVQVLLGHTLGIKIIGEWSFSASNLGVANVTLFGFKTLRAYATFPHPNVFGAVMAIFSLYWANQWIERSDFFVDKWTRFVPYFLGIFFVGMILSFSLTAWIAFFAGAVFYVPRMWQKGSMRFNGGWSVIVFVFGLLFVSGLSYALVRLFSVDALSLTRRMALNDVAVRMFLDHPIFGVGLNQSILLVSSYWNTAFLPQFVQPTHNAWLLMLSEVGILGMVLIVATGYQIIVRRFLILPTFVRAMWVAIFVMTISDHYLVTLQSGLLLLFLTIGITLRYDVRSETT</sequence>
<dbReference type="GO" id="GO:0016020">
    <property type="term" value="C:membrane"/>
    <property type="evidence" value="ECO:0007669"/>
    <property type="project" value="UniProtKB-SubCell"/>
</dbReference>
<evidence type="ECO:0000259" key="6">
    <source>
        <dbReference type="Pfam" id="PF04932"/>
    </source>
</evidence>
<organism evidence="7 8">
    <name type="scientific">candidate division WWE3 bacterium CG_4_10_14_0_2_um_filter_41_14</name>
    <dbReference type="NCBI Taxonomy" id="1975072"/>
    <lineage>
        <taxon>Bacteria</taxon>
        <taxon>Katanobacteria</taxon>
    </lineage>
</organism>
<feature type="transmembrane region" description="Helical" evidence="5">
    <location>
        <begin position="73"/>
        <end position="95"/>
    </location>
</feature>
<feature type="transmembrane region" description="Helical" evidence="5">
    <location>
        <begin position="350"/>
        <end position="371"/>
    </location>
</feature>
<feature type="transmembrane region" description="Helical" evidence="5">
    <location>
        <begin position="132"/>
        <end position="150"/>
    </location>
</feature>
<feature type="domain" description="O-antigen ligase-related" evidence="6">
    <location>
        <begin position="228"/>
        <end position="367"/>
    </location>
</feature>
<name>A0A2M7TM18_UNCKA</name>
<feature type="transmembrane region" description="Helical" evidence="5">
    <location>
        <begin position="267"/>
        <end position="290"/>
    </location>
</feature>
<dbReference type="AlphaFoldDB" id="A0A2M7TM18"/>